<feature type="non-terminal residue" evidence="1">
    <location>
        <position position="154"/>
    </location>
</feature>
<protein>
    <submittedName>
        <fullName evidence="1">15196_t:CDS:1</fullName>
    </submittedName>
</protein>
<accession>A0ACA9L600</accession>
<sequence length="154" mass="17179">DNYVQKKQKLTNKQEDGQEDDQEDDQENNQKSNQVQKTVQSNSASNILASLSREKQNSQKLMTDEQENYQVQRTVEEIVSNREDEHDLEVLGINYANDLANNSDFIGEGASRTMMVPPKSIIKDLTSKTSNAIIAISSSGKMTSTAYVATEVST</sequence>
<reference evidence="1" key="1">
    <citation type="submission" date="2021-06" db="EMBL/GenBank/DDBJ databases">
        <authorList>
            <person name="Kallberg Y."/>
            <person name="Tangrot J."/>
            <person name="Rosling A."/>
        </authorList>
    </citation>
    <scope>NUCLEOTIDE SEQUENCE</scope>
    <source>
        <strain evidence="1">IL203A</strain>
    </source>
</reference>
<dbReference type="EMBL" id="CAJVPU010003010">
    <property type="protein sequence ID" value="CAG8511339.1"/>
    <property type="molecule type" value="Genomic_DNA"/>
</dbReference>
<comment type="caution">
    <text evidence="1">The sequence shown here is derived from an EMBL/GenBank/DDBJ whole genome shotgun (WGS) entry which is preliminary data.</text>
</comment>
<gene>
    <name evidence="1" type="ORF">DHETER_LOCUS3470</name>
</gene>
<name>A0ACA9L600_9GLOM</name>
<dbReference type="Proteomes" id="UP000789702">
    <property type="component" value="Unassembled WGS sequence"/>
</dbReference>
<feature type="non-terminal residue" evidence="1">
    <location>
        <position position="1"/>
    </location>
</feature>
<evidence type="ECO:0000313" key="2">
    <source>
        <dbReference type="Proteomes" id="UP000789702"/>
    </source>
</evidence>
<proteinExistence type="predicted"/>
<organism evidence="1 2">
    <name type="scientific">Dentiscutata heterogama</name>
    <dbReference type="NCBI Taxonomy" id="1316150"/>
    <lineage>
        <taxon>Eukaryota</taxon>
        <taxon>Fungi</taxon>
        <taxon>Fungi incertae sedis</taxon>
        <taxon>Mucoromycota</taxon>
        <taxon>Glomeromycotina</taxon>
        <taxon>Glomeromycetes</taxon>
        <taxon>Diversisporales</taxon>
        <taxon>Gigasporaceae</taxon>
        <taxon>Dentiscutata</taxon>
    </lineage>
</organism>
<evidence type="ECO:0000313" key="1">
    <source>
        <dbReference type="EMBL" id="CAG8511339.1"/>
    </source>
</evidence>
<keyword evidence="2" id="KW-1185">Reference proteome</keyword>